<dbReference type="GO" id="GO:0046872">
    <property type="term" value="F:metal ion binding"/>
    <property type="evidence" value="ECO:0007669"/>
    <property type="project" value="UniProtKB-KW"/>
</dbReference>
<dbReference type="Pfam" id="PF00004">
    <property type="entry name" value="AAA"/>
    <property type="match status" value="1"/>
</dbReference>
<keyword evidence="4" id="KW-0479">Metal-binding</keyword>
<evidence type="ECO:0000256" key="2">
    <source>
        <dbReference type="ARBA" id="ARBA00008398"/>
    </source>
</evidence>
<gene>
    <name evidence="10" type="ORF">CAMP_LOCUS6674</name>
</gene>
<dbReference type="InterPro" id="IPR003593">
    <property type="entry name" value="AAA+_ATPase"/>
</dbReference>
<keyword evidence="6 7" id="KW-0539">Nucleus</keyword>
<feature type="compositionally biased region" description="Acidic residues" evidence="8">
    <location>
        <begin position="54"/>
        <end position="64"/>
    </location>
</feature>
<dbReference type="InterPro" id="IPR027417">
    <property type="entry name" value="P-loop_NTPase"/>
</dbReference>
<dbReference type="InterPro" id="IPR015163">
    <property type="entry name" value="Cdc6_C"/>
</dbReference>
<reference evidence="10" key="1">
    <citation type="submission" date="2022-11" db="EMBL/GenBank/DDBJ databases">
        <authorList>
            <person name="Kikuchi T."/>
        </authorList>
    </citation>
    <scope>NUCLEOTIDE SEQUENCE</scope>
    <source>
        <strain evidence="10">PS1010</strain>
    </source>
</reference>
<accession>A0A9P1MY70</accession>
<keyword evidence="7" id="KW-0547">Nucleotide-binding</keyword>
<organism evidence="10 11">
    <name type="scientific">Caenorhabditis angaria</name>
    <dbReference type="NCBI Taxonomy" id="860376"/>
    <lineage>
        <taxon>Eukaryota</taxon>
        <taxon>Metazoa</taxon>
        <taxon>Ecdysozoa</taxon>
        <taxon>Nematoda</taxon>
        <taxon>Chromadorea</taxon>
        <taxon>Rhabditida</taxon>
        <taxon>Rhabditina</taxon>
        <taxon>Rhabditomorpha</taxon>
        <taxon>Rhabditoidea</taxon>
        <taxon>Rhabditidae</taxon>
        <taxon>Peloderinae</taxon>
        <taxon>Caenorhabditis</taxon>
    </lineage>
</organism>
<evidence type="ECO:0000256" key="7">
    <source>
        <dbReference type="RuleBase" id="RU365058"/>
    </source>
</evidence>
<protein>
    <recommendedName>
        <fullName evidence="7">Origin recognition complex subunit 1</fullName>
    </recommendedName>
</protein>
<dbReference type="InterPro" id="IPR050311">
    <property type="entry name" value="ORC1/CDC6"/>
</dbReference>
<evidence type="ECO:0000259" key="9">
    <source>
        <dbReference type="SMART" id="SM00382"/>
    </source>
</evidence>
<dbReference type="PANTHER" id="PTHR10763">
    <property type="entry name" value="CELL DIVISION CONTROL PROTEIN 6-RELATED"/>
    <property type="match status" value="1"/>
</dbReference>
<dbReference type="GO" id="GO:0005664">
    <property type="term" value="C:nuclear origin of replication recognition complex"/>
    <property type="evidence" value="ECO:0007669"/>
    <property type="project" value="TreeGrafter"/>
</dbReference>
<dbReference type="AlphaFoldDB" id="A0A9P1MY70"/>
<comment type="similarity">
    <text evidence="2 7">Belongs to the ORC1 family.</text>
</comment>
<dbReference type="InterPro" id="IPR003959">
    <property type="entry name" value="ATPase_AAA_core"/>
</dbReference>
<dbReference type="CDD" id="cd00009">
    <property type="entry name" value="AAA"/>
    <property type="match status" value="1"/>
</dbReference>
<proteinExistence type="inferred from homology"/>
<dbReference type="Gene3D" id="3.40.50.300">
    <property type="entry name" value="P-loop containing nucleotide triphosphate hydrolases"/>
    <property type="match status" value="1"/>
</dbReference>
<comment type="subunit">
    <text evidence="7">ORC is composed of six subunits.</text>
</comment>
<name>A0A9P1MY70_9PELO</name>
<evidence type="ECO:0000256" key="5">
    <source>
        <dbReference type="ARBA" id="ARBA00023125"/>
    </source>
</evidence>
<feature type="region of interest" description="Disordered" evidence="8">
    <location>
        <begin position="175"/>
        <end position="198"/>
    </location>
</feature>
<dbReference type="GO" id="GO:0003688">
    <property type="term" value="F:DNA replication origin binding"/>
    <property type="evidence" value="ECO:0007669"/>
    <property type="project" value="TreeGrafter"/>
</dbReference>
<dbReference type="Proteomes" id="UP001152747">
    <property type="component" value="Unassembled WGS sequence"/>
</dbReference>
<feature type="compositionally biased region" description="Polar residues" evidence="8">
    <location>
        <begin position="14"/>
        <end position="26"/>
    </location>
</feature>
<dbReference type="OrthoDB" id="1926878at2759"/>
<dbReference type="GO" id="GO:0033314">
    <property type="term" value="P:mitotic DNA replication checkpoint signaling"/>
    <property type="evidence" value="ECO:0007669"/>
    <property type="project" value="TreeGrafter"/>
</dbReference>
<dbReference type="GO" id="GO:0006270">
    <property type="term" value="P:DNA replication initiation"/>
    <property type="evidence" value="ECO:0007669"/>
    <property type="project" value="TreeGrafter"/>
</dbReference>
<feature type="domain" description="AAA+ ATPase" evidence="9">
    <location>
        <begin position="274"/>
        <end position="442"/>
    </location>
</feature>
<dbReference type="PANTHER" id="PTHR10763:SF23">
    <property type="entry name" value="ORIGIN RECOGNITION COMPLEX SUBUNIT 1"/>
    <property type="match status" value="1"/>
</dbReference>
<comment type="subcellular location">
    <subcellularLocation>
        <location evidence="1 7">Nucleus</location>
    </subcellularLocation>
</comment>
<evidence type="ECO:0000256" key="8">
    <source>
        <dbReference type="SAM" id="MobiDB-lite"/>
    </source>
</evidence>
<evidence type="ECO:0000313" key="11">
    <source>
        <dbReference type="Proteomes" id="UP001152747"/>
    </source>
</evidence>
<comment type="caution">
    <text evidence="10">The sequence shown here is derived from an EMBL/GenBank/DDBJ whole genome shotgun (WGS) entry which is preliminary data.</text>
</comment>
<sequence length="625" mass="70539">MDRRSSLRPRKSEISQIVSATPQKSPGRQPKGRRAPASSKQSIVFKNEASESSSSEDDSSDSDSENQYKNPVDPSLEEEDLEISDIFLENSSDKENSPGRRRSQKINKNLANLSLKASEPQTPSRNTRSSMKGRDFYSLSDQETDSEEMEMDIEIKRVQTRSARRALAPITPKKATTKKGVTPTRLAVSKTPGGTRSYNFATRTRKQETDSNHRSPIAKLRLTLPGLSTIAQKMKNLADKLHLSEIPENLPCREKETQELRKFIEQAVHPKKGESGAIYISGVPGTGKTATVRAVIESMKSSKSFVYAEVNAMIFRKKVFAEIYNRIQENYTISAQKTPKKQQLAENASLKIASSTARLKLNAMFRKADKNRSPIVILVDELDGLCNRKQDVLYDIFDWTSMPEARVTIIAIANTLDFPERMLCQRISSRLDKRRLIFQPYEHEQIERIIDARLAKSEVIDPNAVKLVARKVSAISGDLRQALDMLRRSIRIAIEMKSTKLTMEHVNLAQKAVAEPLKMRLIKSLKLHKLMIFRAVLTIIQSTEKEETIFSEVYKMYCVLCQTLSGVAPTSDSLAYDLALQLARTSLLILSPGQNGMFRRKIKLGMAVYEAEKCIQQIEELQKSH</sequence>
<evidence type="ECO:0000256" key="1">
    <source>
        <dbReference type="ARBA" id="ARBA00004123"/>
    </source>
</evidence>
<keyword evidence="3 7" id="KW-0235">DNA replication</keyword>
<feature type="region of interest" description="Disordered" evidence="8">
    <location>
        <begin position="1"/>
        <end position="149"/>
    </location>
</feature>
<dbReference type="Pfam" id="PF09079">
    <property type="entry name" value="WHD_Cdc6"/>
    <property type="match status" value="1"/>
</dbReference>
<dbReference type="EMBL" id="CANHGI010000003">
    <property type="protein sequence ID" value="CAI5444037.1"/>
    <property type="molecule type" value="Genomic_DNA"/>
</dbReference>
<evidence type="ECO:0000256" key="3">
    <source>
        <dbReference type="ARBA" id="ARBA00022705"/>
    </source>
</evidence>
<keyword evidence="7" id="KW-0067">ATP-binding</keyword>
<dbReference type="InterPro" id="IPR036388">
    <property type="entry name" value="WH-like_DNA-bd_sf"/>
</dbReference>
<evidence type="ECO:0000313" key="10">
    <source>
        <dbReference type="EMBL" id="CAI5444037.1"/>
    </source>
</evidence>
<evidence type="ECO:0000256" key="6">
    <source>
        <dbReference type="ARBA" id="ARBA00023242"/>
    </source>
</evidence>
<feature type="compositionally biased region" description="Polar residues" evidence="8">
    <location>
        <begin position="119"/>
        <end position="130"/>
    </location>
</feature>
<dbReference type="GO" id="GO:0016887">
    <property type="term" value="F:ATP hydrolysis activity"/>
    <property type="evidence" value="ECO:0007669"/>
    <property type="project" value="InterPro"/>
</dbReference>
<comment type="function">
    <text evidence="7">Component of the origin recognition complex (ORC) that binds origins of replication. DNA-binding is ATP-dependent, however specific DNA sequences that define origins of replication have not been identified so far. ORC is required to assemble the pre-replication complex necessary to initiate DNA replication.</text>
</comment>
<dbReference type="GO" id="GO:0005524">
    <property type="term" value="F:ATP binding"/>
    <property type="evidence" value="ECO:0007669"/>
    <property type="project" value="UniProtKB-KW"/>
</dbReference>
<evidence type="ECO:0000256" key="4">
    <source>
        <dbReference type="ARBA" id="ARBA00022723"/>
    </source>
</evidence>
<dbReference type="SUPFAM" id="SSF52540">
    <property type="entry name" value="P-loop containing nucleoside triphosphate hydrolases"/>
    <property type="match status" value="1"/>
</dbReference>
<feature type="compositionally biased region" description="Basic and acidic residues" evidence="8">
    <location>
        <begin position="1"/>
        <end position="13"/>
    </location>
</feature>
<dbReference type="SMART" id="SM00382">
    <property type="entry name" value="AAA"/>
    <property type="match status" value="1"/>
</dbReference>
<dbReference type="Gene3D" id="1.10.10.10">
    <property type="entry name" value="Winged helix-like DNA-binding domain superfamily/Winged helix DNA-binding domain"/>
    <property type="match status" value="1"/>
</dbReference>
<dbReference type="InterPro" id="IPR054425">
    <property type="entry name" value="Cdc6_ORC1-like_ATPase_lid"/>
</dbReference>
<keyword evidence="5 7" id="KW-0238">DNA-binding</keyword>
<dbReference type="Pfam" id="PF22606">
    <property type="entry name" value="Cdc6-ORC-like_ATPase_lid"/>
    <property type="match status" value="1"/>
</dbReference>
<keyword evidence="11" id="KW-1185">Reference proteome</keyword>